<dbReference type="PROSITE" id="PS01228">
    <property type="entry name" value="COF_1"/>
    <property type="match status" value="1"/>
</dbReference>
<dbReference type="Gene3D" id="3.30.1240.10">
    <property type="match status" value="1"/>
</dbReference>
<accession>A0A091BUV4</accession>
<dbReference type="InterPro" id="IPR023214">
    <property type="entry name" value="HAD_sf"/>
</dbReference>
<keyword evidence="1" id="KW-0378">Hydrolase</keyword>
<dbReference type="SFLD" id="SFLDG01140">
    <property type="entry name" value="C2.B:_Phosphomannomutase_and_P"/>
    <property type="match status" value="1"/>
</dbReference>
<dbReference type="EMBL" id="JPVT01000221">
    <property type="protein sequence ID" value="KFN89396.1"/>
    <property type="molecule type" value="Genomic_DNA"/>
</dbReference>
<dbReference type="SFLD" id="SFLDS00003">
    <property type="entry name" value="Haloacid_Dehalogenase"/>
    <property type="match status" value="1"/>
</dbReference>
<gene>
    <name evidence="1" type="ORF">TMU3MR103_2027</name>
</gene>
<sequence>MNSPNIQLVMSDIDGTILNAQHQIDESLRPNIQQLTENNIPFVLASARSPRGVFPLSKELDLGQNPIVCYNGALILEENGNHFRIIKEHLVALEEVQIILEVIKRQFPKVSVNLYSGEQWMVDKRDKWVEIEAAITNESPAEQNLQSLLLENAPPIHKLLLVEEPETIHELHRFLENLQLKDSAFYLSKDNYLEVTSKEVSKERALIEVTRYYDTPLENVMTIGDNFNDLSMLILAGLGVAMGNAPQAVKEKSDVITCNNNEHGVSQAIRDYVL</sequence>
<dbReference type="GO" id="GO:0005829">
    <property type="term" value="C:cytosol"/>
    <property type="evidence" value="ECO:0007669"/>
    <property type="project" value="TreeGrafter"/>
</dbReference>
<dbReference type="PATRIC" id="fig|1302648.3.peg.1988"/>
<dbReference type="EC" id="3.-.-.-" evidence="1"/>
<dbReference type="AlphaFoldDB" id="A0A091BUV4"/>
<dbReference type="NCBIfam" id="TIGR01484">
    <property type="entry name" value="HAD-SF-IIB"/>
    <property type="match status" value="1"/>
</dbReference>
<dbReference type="GO" id="GO:0000287">
    <property type="term" value="F:magnesium ion binding"/>
    <property type="evidence" value="ECO:0007669"/>
    <property type="project" value="TreeGrafter"/>
</dbReference>
<dbReference type="CDD" id="cd07516">
    <property type="entry name" value="HAD_Pase"/>
    <property type="match status" value="1"/>
</dbReference>
<reference evidence="1 2" key="1">
    <citation type="submission" date="2014-08" db="EMBL/GenBank/DDBJ databases">
        <title>Genome sequence of Tetragenococcus muriaticus.</title>
        <authorList>
            <person name="Chuea-nongthon C."/>
            <person name="Rodtong S."/>
            <person name="Yongsawatdigul J."/>
            <person name="Steele J.L."/>
            <person name="Liu X.-y."/>
            <person name="Speers J."/>
            <person name="Glasner J.D."/>
            <person name="Neeno-Eckwall E.C."/>
        </authorList>
    </citation>
    <scope>NUCLEOTIDE SEQUENCE [LARGE SCALE GENOMIC DNA]</scope>
    <source>
        <strain evidence="1 2">3MR10-3</strain>
    </source>
</reference>
<dbReference type="Proteomes" id="UP000029381">
    <property type="component" value="Unassembled WGS sequence"/>
</dbReference>
<dbReference type="PROSITE" id="PS01229">
    <property type="entry name" value="COF_2"/>
    <property type="match status" value="1"/>
</dbReference>
<dbReference type="InterPro" id="IPR006379">
    <property type="entry name" value="HAD-SF_hydro_IIB"/>
</dbReference>
<dbReference type="SUPFAM" id="SSF56784">
    <property type="entry name" value="HAD-like"/>
    <property type="match status" value="1"/>
</dbReference>
<dbReference type="InterPro" id="IPR036412">
    <property type="entry name" value="HAD-like_sf"/>
</dbReference>
<dbReference type="NCBIfam" id="TIGR00099">
    <property type="entry name" value="Cof-subfamily"/>
    <property type="match status" value="1"/>
</dbReference>
<dbReference type="GO" id="GO:0016791">
    <property type="term" value="F:phosphatase activity"/>
    <property type="evidence" value="ECO:0007669"/>
    <property type="project" value="UniProtKB-ARBA"/>
</dbReference>
<name>A0A091BUV4_9ENTE</name>
<evidence type="ECO:0000313" key="1">
    <source>
        <dbReference type="EMBL" id="KFN89396.1"/>
    </source>
</evidence>
<dbReference type="PANTHER" id="PTHR10000">
    <property type="entry name" value="PHOSPHOSERINE PHOSPHATASE"/>
    <property type="match status" value="1"/>
</dbReference>
<keyword evidence="2" id="KW-1185">Reference proteome</keyword>
<dbReference type="InterPro" id="IPR000150">
    <property type="entry name" value="Cof"/>
</dbReference>
<dbReference type="Pfam" id="PF08282">
    <property type="entry name" value="Hydrolase_3"/>
    <property type="match status" value="1"/>
</dbReference>
<proteinExistence type="predicted"/>
<evidence type="ECO:0000313" key="2">
    <source>
        <dbReference type="Proteomes" id="UP000029381"/>
    </source>
</evidence>
<organism evidence="1 2">
    <name type="scientific">Tetragenococcus muriaticus 3MR10-3</name>
    <dbReference type="NCBI Taxonomy" id="1302648"/>
    <lineage>
        <taxon>Bacteria</taxon>
        <taxon>Bacillati</taxon>
        <taxon>Bacillota</taxon>
        <taxon>Bacilli</taxon>
        <taxon>Lactobacillales</taxon>
        <taxon>Enterococcaceae</taxon>
        <taxon>Tetragenococcus</taxon>
    </lineage>
</organism>
<protein>
    <submittedName>
        <fullName evidence="1">HAD superfamily hydrolase</fullName>
        <ecNumber evidence="1">3.-.-.-</ecNumber>
    </submittedName>
</protein>
<dbReference type="PANTHER" id="PTHR10000:SF8">
    <property type="entry name" value="HAD SUPERFAMILY HYDROLASE-LIKE, TYPE 3"/>
    <property type="match status" value="1"/>
</dbReference>
<dbReference type="Gene3D" id="3.40.50.1000">
    <property type="entry name" value="HAD superfamily/HAD-like"/>
    <property type="match status" value="1"/>
</dbReference>
<comment type="caution">
    <text evidence="1">The sequence shown here is derived from an EMBL/GenBank/DDBJ whole genome shotgun (WGS) entry which is preliminary data.</text>
</comment>
<dbReference type="RefSeq" id="WP_038024194.1">
    <property type="nucleotide sequence ID" value="NZ_JPVT01000221.1"/>
</dbReference>